<proteinExistence type="predicted"/>
<feature type="non-terminal residue" evidence="3">
    <location>
        <position position="1"/>
    </location>
</feature>
<comment type="caution">
    <text evidence="3">The sequence shown here is derived from an EMBL/GenBank/DDBJ whole genome shotgun (WGS) entry which is preliminary data.</text>
</comment>
<dbReference type="PANTHER" id="PTHR13800:SF41">
    <property type="entry name" value="PROTEIN CED-11"/>
    <property type="match status" value="1"/>
</dbReference>
<feature type="region of interest" description="Disordered" evidence="1">
    <location>
        <begin position="230"/>
        <end position="251"/>
    </location>
</feature>
<dbReference type="GO" id="GO:0005261">
    <property type="term" value="F:monoatomic cation channel activity"/>
    <property type="evidence" value="ECO:0007669"/>
    <property type="project" value="TreeGrafter"/>
</dbReference>
<dbReference type="GO" id="GO:0030001">
    <property type="term" value="P:metal ion transport"/>
    <property type="evidence" value="ECO:0007669"/>
    <property type="project" value="TreeGrafter"/>
</dbReference>
<feature type="compositionally biased region" description="Polar residues" evidence="1">
    <location>
        <begin position="238"/>
        <end position="251"/>
    </location>
</feature>
<organism evidence="3 4">
    <name type="scientific">Macrostomum lignano</name>
    <dbReference type="NCBI Taxonomy" id="282301"/>
    <lineage>
        <taxon>Eukaryota</taxon>
        <taxon>Metazoa</taxon>
        <taxon>Spiralia</taxon>
        <taxon>Lophotrochozoa</taxon>
        <taxon>Platyhelminthes</taxon>
        <taxon>Rhabditophora</taxon>
        <taxon>Macrostomorpha</taxon>
        <taxon>Macrostomida</taxon>
        <taxon>Macrostomidae</taxon>
        <taxon>Macrostomum</taxon>
    </lineage>
</organism>
<dbReference type="InterPro" id="IPR050927">
    <property type="entry name" value="TRPM"/>
</dbReference>
<keyword evidence="2" id="KW-0472">Membrane</keyword>
<reference evidence="3 4" key="1">
    <citation type="submission" date="2017-06" db="EMBL/GenBank/DDBJ databases">
        <title>A platform for efficient transgenesis in Macrostomum lignano, a flatworm model organism for stem cell research.</title>
        <authorList>
            <person name="Berezikov E."/>
        </authorList>
    </citation>
    <scope>NUCLEOTIDE SEQUENCE [LARGE SCALE GENOMIC DNA]</scope>
    <source>
        <strain evidence="3">DV1</strain>
        <tissue evidence="3">Whole organism</tissue>
    </source>
</reference>
<evidence type="ECO:0000256" key="1">
    <source>
        <dbReference type="SAM" id="MobiDB-lite"/>
    </source>
</evidence>
<evidence type="ECO:0008006" key="5">
    <source>
        <dbReference type="Google" id="ProtNLM"/>
    </source>
</evidence>
<name>A0A267E1A8_9PLAT</name>
<evidence type="ECO:0000313" key="3">
    <source>
        <dbReference type="EMBL" id="PAA55338.1"/>
    </source>
</evidence>
<keyword evidence="2" id="KW-0812">Transmembrane</keyword>
<dbReference type="EMBL" id="NIVC01002769">
    <property type="protein sequence ID" value="PAA55338.1"/>
    <property type="molecule type" value="Genomic_DNA"/>
</dbReference>
<dbReference type="PANTHER" id="PTHR13800">
    <property type="entry name" value="TRANSIENT RECEPTOR POTENTIAL CATION CHANNEL, SUBFAMILY M, MEMBER 6"/>
    <property type="match status" value="1"/>
</dbReference>
<protein>
    <recommendedName>
        <fullName evidence="5">Ion_trans domain-containing protein</fullName>
    </recommendedName>
</protein>
<sequence length="251" mass="29094">AQVLTKIFTVPVSLAFGMVESAQFESCNSSSLATGESCADEAGNKAYNGILVFVYLLLVTIVMWNLLIALFSRTVTELASRAEALWRKNLFNLLREFAEVSPVPPPLSFPHYAWKLLQRCYACRCQPCSAEYFPVAGDEDSEPWWQHKEDFSGYPKDFKRFLIYQAEQLRDHRPRLQWPVERNKGDIDVLKAHVENQVKDLRQDVLVAQREDNEKMDKKLEKVMSILQQMQRQRQQEKQSISSFDSYSRMS</sequence>
<keyword evidence="2" id="KW-1133">Transmembrane helix</keyword>
<evidence type="ECO:0000313" key="4">
    <source>
        <dbReference type="Proteomes" id="UP000215902"/>
    </source>
</evidence>
<accession>A0A267E1A8</accession>
<feature type="transmembrane region" description="Helical" evidence="2">
    <location>
        <begin position="50"/>
        <end position="71"/>
    </location>
</feature>
<keyword evidence="4" id="KW-1185">Reference proteome</keyword>
<dbReference type="GO" id="GO:0005886">
    <property type="term" value="C:plasma membrane"/>
    <property type="evidence" value="ECO:0007669"/>
    <property type="project" value="TreeGrafter"/>
</dbReference>
<gene>
    <name evidence="3" type="ORF">BOX15_Mlig010988g2</name>
</gene>
<dbReference type="OrthoDB" id="6154571at2759"/>
<dbReference type="AlphaFoldDB" id="A0A267E1A8"/>
<evidence type="ECO:0000256" key="2">
    <source>
        <dbReference type="SAM" id="Phobius"/>
    </source>
</evidence>
<dbReference type="Proteomes" id="UP000215902">
    <property type="component" value="Unassembled WGS sequence"/>
</dbReference>